<protein>
    <submittedName>
        <fullName evidence="1">Uncharacterized protein</fullName>
    </submittedName>
</protein>
<dbReference type="RefSeq" id="WP_157193348.1">
    <property type="nucleotide sequence ID" value="NZ_CP046621.1"/>
</dbReference>
<dbReference type="EMBL" id="CP046621">
    <property type="protein sequence ID" value="QGW78480.1"/>
    <property type="molecule type" value="Genomic_DNA"/>
</dbReference>
<proteinExistence type="predicted"/>
<evidence type="ECO:0000313" key="1">
    <source>
        <dbReference type="EMBL" id="QGW78480.1"/>
    </source>
</evidence>
<organism evidence="1 2">
    <name type="scientific">Pseudomonas alkylphenolica</name>
    <dbReference type="NCBI Taxonomy" id="237609"/>
    <lineage>
        <taxon>Bacteria</taxon>
        <taxon>Pseudomonadati</taxon>
        <taxon>Pseudomonadota</taxon>
        <taxon>Gammaproteobacteria</taxon>
        <taxon>Pseudomonadales</taxon>
        <taxon>Pseudomonadaceae</taxon>
        <taxon>Pseudomonas</taxon>
    </lineage>
</organism>
<reference evidence="1" key="1">
    <citation type="submission" date="2019-12" db="EMBL/GenBank/DDBJ databases">
        <title>Hybrid Genome Assemblies of two High G+C Isolates from Undergraduate Microbiology Courses.</title>
        <authorList>
            <person name="Ne Ville C.J."/>
            <person name="Enright D."/>
            <person name="Hernandez I."/>
            <person name="Dodsworth J."/>
            <person name="Orwin P.M."/>
        </authorList>
    </citation>
    <scope>NUCLEOTIDE SEQUENCE [LARGE SCALE GENOMIC DNA]</scope>
    <source>
        <strain evidence="1">Neo</strain>
    </source>
</reference>
<gene>
    <name evidence="1" type="ORF">GPJ81_17920</name>
</gene>
<dbReference type="AlphaFoldDB" id="A0A6I6GVA6"/>
<sequence>MNAVALTLNPETDYRAAMQQAAVAFLFRREGLHLAGDHQVLENCTQYLCQSLEVPDHLVQRIAELAVAEFESKTTGRLRLLGVCPTSGIFRARLILLDTTTQERYQVPARYLPRRLQQHRNTSK</sequence>
<dbReference type="Proteomes" id="UP000426235">
    <property type="component" value="Chromosome"/>
</dbReference>
<name>A0A6I6GVA6_9PSED</name>
<accession>A0A6I6GVA6</accession>
<evidence type="ECO:0000313" key="2">
    <source>
        <dbReference type="Proteomes" id="UP000426235"/>
    </source>
</evidence>
<keyword evidence="2" id="KW-1185">Reference proteome</keyword>